<evidence type="ECO:0000256" key="1">
    <source>
        <dbReference type="ARBA" id="ARBA00022517"/>
    </source>
</evidence>
<dbReference type="PROSITE" id="PS01319">
    <property type="entry name" value="RBFA"/>
    <property type="match status" value="1"/>
</dbReference>
<proteinExistence type="inferred from homology"/>
<gene>
    <name evidence="2 5" type="primary">rbfA</name>
    <name evidence="5" type="ORF">DMP06_07250</name>
    <name evidence="4" type="ORF">K8U77_09760</name>
</gene>
<comment type="similarity">
    <text evidence="2">Belongs to the RbfA family.</text>
</comment>
<dbReference type="OrthoDB" id="307788at2"/>
<feature type="region of interest" description="Disordered" evidence="3">
    <location>
        <begin position="106"/>
        <end position="128"/>
    </location>
</feature>
<keyword evidence="1 2" id="KW-0690">Ribosome biogenesis</keyword>
<dbReference type="PANTHER" id="PTHR33515">
    <property type="entry name" value="RIBOSOME-BINDING FACTOR A, CHLOROPLASTIC-RELATED"/>
    <property type="match status" value="1"/>
</dbReference>
<keyword evidence="2" id="KW-0963">Cytoplasm</keyword>
<keyword evidence="6" id="KW-1185">Reference proteome</keyword>
<dbReference type="Proteomes" id="UP000786989">
    <property type="component" value="Unassembled WGS sequence"/>
</dbReference>
<comment type="caution">
    <text evidence="5">The sequence shown here is derived from an EMBL/GenBank/DDBJ whole genome shotgun (WGS) entry which is preliminary data.</text>
</comment>
<evidence type="ECO:0000256" key="2">
    <source>
        <dbReference type="HAMAP-Rule" id="MF_00003"/>
    </source>
</evidence>
<dbReference type="InterPro" id="IPR000238">
    <property type="entry name" value="RbfA"/>
</dbReference>
<dbReference type="GO" id="GO:0005829">
    <property type="term" value="C:cytosol"/>
    <property type="evidence" value="ECO:0007669"/>
    <property type="project" value="TreeGrafter"/>
</dbReference>
<name>A0A3N0AX04_9ACTN</name>
<dbReference type="EMBL" id="DYWI01000194">
    <property type="protein sequence ID" value="HJF66381.1"/>
    <property type="molecule type" value="Genomic_DNA"/>
</dbReference>
<evidence type="ECO:0000313" key="6">
    <source>
        <dbReference type="Proteomes" id="UP000269591"/>
    </source>
</evidence>
<dbReference type="HAMAP" id="MF_00003">
    <property type="entry name" value="RbfA"/>
    <property type="match status" value="1"/>
</dbReference>
<sequence length="128" mass="14211">MKQSSSSRKVNEQAREALANILLFEVSDPRLHMVTITGCEVSFDRSYCNVFYTAEPGRYDDAAAGFAAARGRIRSLLGRALSWRVTPELRFLLDASVDEAQRISDALSRDAERNAESHGTDEALKGEE</sequence>
<dbReference type="InterPro" id="IPR023799">
    <property type="entry name" value="RbfA_dom_sf"/>
</dbReference>
<dbReference type="SUPFAM" id="SSF89919">
    <property type="entry name" value="Ribosome-binding factor A, RbfA"/>
    <property type="match status" value="1"/>
</dbReference>
<evidence type="ECO:0000313" key="4">
    <source>
        <dbReference type="EMBL" id="HJF66381.1"/>
    </source>
</evidence>
<reference evidence="4" key="3">
    <citation type="journal article" date="2021" name="PeerJ">
        <title>Extensive microbial diversity within the chicken gut microbiome revealed by metagenomics and culture.</title>
        <authorList>
            <person name="Gilroy R."/>
            <person name="Ravi A."/>
            <person name="Getino M."/>
            <person name="Pursley I."/>
            <person name="Horton D.L."/>
            <person name="Alikhan N.F."/>
            <person name="Baker D."/>
            <person name="Gharbi K."/>
            <person name="Hall N."/>
            <person name="Watson M."/>
            <person name="Adriaenssens E.M."/>
            <person name="Foster-Nyarko E."/>
            <person name="Jarju S."/>
            <person name="Secka A."/>
            <person name="Antonio M."/>
            <person name="Oren A."/>
            <person name="Chaudhuri R.R."/>
            <person name="La Ragione R."/>
            <person name="Hildebrand F."/>
            <person name="Pallen M.J."/>
        </authorList>
    </citation>
    <scope>NUCLEOTIDE SEQUENCE</scope>
    <source>
        <strain evidence="4">ChiGjej6B6-11269</strain>
    </source>
</reference>
<comment type="function">
    <text evidence="2">One of several proteins that assist in the late maturation steps of the functional core of the 30S ribosomal subunit. Associates with free 30S ribosomal subunits (but not with 30S subunits that are part of 70S ribosomes or polysomes). Required for efficient processing of 16S rRNA. May interact with the 5'-terminal helix region of 16S rRNA.</text>
</comment>
<accession>A0A3N0AX04</accession>
<reference evidence="5" key="2">
    <citation type="journal article" date="2019" name="Microbiol. Resour. Announc.">
        <title>Draft Genome Sequences of Type Strains of Gordonibacter faecihominis, Paraeggerthella hongkongensis, Parvibacter caecicola,Slackia equolifaciens, Slackia faecicanis, and Slackia isoflavoniconvertens.</title>
        <authorList>
            <person name="Danylec N."/>
            <person name="Stoll D.A."/>
            <person name="Dotsch A."/>
            <person name="Huch M."/>
        </authorList>
    </citation>
    <scope>NUCLEOTIDE SEQUENCE</scope>
    <source>
        <strain evidence="5">DSM 24851</strain>
    </source>
</reference>
<organism evidence="5 6">
    <name type="scientific">Slackia equolifaciens</name>
    <dbReference type="NCBI Taxonomy" id="498718"/>
    <lineage>
        <taxon>Bacteria</taxon>
        <taxon>Bacillati</taxon>
        <taxon>Actinomycetota</taxon>
        <taxon>Coriobacteriia</taxon>
        <taxon>Eggerthellales</taxon>
        <taxon>Eggerthellaceae</taxon>
        <taxon>Slackia</taxon>
    </lineage>
</organism>
<dbReference type="AlphaFoldDB" id="A0A3N0AX04"/>
<dbReference type="InterPro" id="IPR020053">
    <property type="entry name" value="Ribosome-bd_factorA_CS"/>
</dbReference>
<dbReference type="GO" id="GO:0030490">
    <property type="term" value="P:maturation of SSU-rRNA"/>
    <property type="evidence" value="ECO:0007669"/>
    <property type="project" value="UniProtKB-UniRule"/>
</dbReference>
<evidence type="ECO:0000256" key="3">
    <source>
        <dbReference type="SAM" id="MobiDB-lite"/>
    </source>
</evidence>
<dbReference type="GO" id="GO:0043024">
    <property type="term" value="F:ribosomal small subunit binding"/>
    <property type="evidence" value="ECO:0007669"/>
    <property type="project" value="TreeGrafter"/>
</dbReference>
<dbReference type="NCBIfam" id="TIGR00082">
    <property type="entry name" value="rbfA"/>
    <property type="match status" value="1"/>
</dbReference>
<dbReference type="Proteomes" id="UP000269591">
    <property type="component" value="Unassembled WGS sequence"/>
</dbReference>
<protein>
    <recommendedName>
        <fullName evidence="2">Ribosome-binding factor A</fullName>
    </recommendedName>
</protein>
<dbReference type="EMBL" id="QIBX01000012">
    <property type="protein sequence ID" value="RNL39412.1"/>
    <property type="molecule type" value="Genomic_DNA"/>
</dbReference>
<reference evidence="6" key="1">
    <citation type="submission" date="2018-05" db="EMBL/GenBank/DDBJ databases">
        <title>Genome Sequencing of selected type strains of the family Eggerthellaceae.</title>
        <authorList>
            <person name="Danylec N."/>
            <person name="Stoll D.A."/>
            <person name="Doetsch A."/>
            <person name="Huch M."/>
        </authorList>
    </citation>
    <scope>NUCLEOTIDE SEQUENCE [LARGE SCALE GENOMIC DNA]</scope>
    <source>
        <strain evidence="6">DSM 24851</strain>
    </source>
</reference>
<comment type="subcellular location">
    <subcellularLocation>
        <location evidence="2">Cytoplasm</location>
    </subcellularLocation>
</comment>
<dbReference type="RefSeq" id="WP_123209073.1">
    <property type="nucleotide sequence ID" value="NZ_JBHTHO010000042.1"/>
</dbReference>
<dbReference type="InterPro" id="IPR015946">
    <property type="entry name" value="KH_dom-like_a/b"/>
</dbReference>
<dbReference type="Gene3D" id="3.30.300.20">
    <property type="match status" value="1"/>
</dbReference>
<dbReference type="Pfam" id="PF02033">
    <property type="entry name" value="RBFA"/>
    <property type="match status" value="1"/>
</dbReference>
<comment type="subunit">
    <text evidence="2">Monomer. Binds 30S ribosomal subunits, but not 50S ribosomal subunits or 70S ribosomes.</text>
</comment>
<reference evidence="4" key="4">
    <citation type="submission" date="2021-09" db="EMBL/GenBank/DDBJ databases">
        <authorList>
            <person name="Gilroy R."/>
        </authorList>
    </citation>
    <scope>NUCLEOTIDE SEQUENCE</scope>
    <source>
        <strain evidence="4">ChiGjej6B6-11269</strain>
    </source>
</reference>
<evidence type="ECO:0000313" key="5">
    <source>
        <dbReference type="EMBL" id="RNL39412.1"/>
    </source>
</evidence>
<dbReference type="PANTHER" id="PTHR33515:SF1">
    <property type="entry name" value="RIBOSOME-BINDING FACTOR A, CHLOROPLASTIC-RELATED"/>
    <property type="match status" value="1"/>
</dbReference>